<accession>A0A2T0S661</accession>
<sequence length="364" mass="39610">MGGWSTAGTVVCMAQFVDWDLAAATAGALSKSGPAVSYEEAMQVVTQLRELTDEARSHVAAYTGLTPQVEGPPVRVVDRKDWAAVNIAGLKEVIIPLVTRLSGDRQPGAFSDAIGSRVTGVQAGTVLAYLSGRVLGQYEVFSAEPGQLLLNAPNIVEVERKLGADPRDFRLWVCLHEVTHLTQFQAVPWMRGYFLGEVQAFVDASQSGEHILERLRRGVATLSDALRDPDSRSSVLDIVQTPAQKAVLDRLTALMTLLEGHAEFVMDGVGPEVIPSVEAIRAKFNQRREGGNPLEKAIRRLLGIEVKMRQYAEGRKFVHAVVERVGMAGFNKIFSSPLTLPRLEELNDPDAWVARVHGPVGLVS</sequence>
<dbReference type="GO" id="GO:0016787">
    <property type="term" value="F:hydrolase activity"/>
    <property type="evidence" value="ECO:0007669"/>
    <property type="project" value="UniProtKB-KW"/>
</dbReference>
<evidence type="ECO:0000313" key="2">
    <source>
        <dbReference type="Proteomes" id="UP000239209"/>
    </source>
</evidence>
<proteinExistence type="predicted"/>
<dbReference type="Pfam" id="PF10103">
    <property type="entry name" value="Zincin_2"/>
    <property type="match status" value="1"/>
</dbReference>
<dbReference type="Proteomes" id="UP000239209">
    <property type="component" value="Unassembled WGS sequence"/>
</dbReference>
<reference evidence="1 2" key="1">
    <citation type="submission" date="2018-03" db="EMBL/GenBank/DDBJ databases">
        <title>Genomic Encyclopedia of Archaeal and Bacterial Type Strains, Phase II (KMG-II): from individual species to whole genera.</title>
        <authorList>
            <person name="Goeker M."/>
        </authorList>
    </citation>
    <scope>NUCLEOTIDE SEQUENCE [LARGE SCALE GENOMIC DNA]</scope>
    <source>
        <strain evidence="1 2">DSM 45348</strain>
    </source>
</reference>
<evidence type="ECO:0000313" key="1">
    <source>
        <dbReference type="EMBL" id="PRY28917.1"/>
    </source>
</evidence>
<dbReference type="NCBIfam" id="TIGR03883">
    <property type="entry name" value="DUF2342_F420"/>
    <property type="match status" value="1"/>
</dbReference>
<keyword evidence="1" id="KW-0378">Hydrolase</keyword>
<dbReference type="InterPro" id="IPR022454">
    <property type="entry name" value="CHP03883_F420-assoc"/>
</dbReference>
<dbReference type="PANTHER" id="PTHR39420:SF1">
    <property type="entry name" value="HYDROLASE"/>
    <property type="match status" value="1"/>
</dbReference>
<dbReference type="Gene3D" id="1.20.150.30">
    <property type="entry name" value="Zincin-like metallopeptidase, N-terminal domain"/>
    <property type="match status" value="1"/>
</dbReference>
<dbReference type="NCBIfam" id="TIGR03624">
    <property type="entry name" value="putative hydrolase"/>
    <property type="match status" value="1"/>
</dbReference>
<keyword evidence="2" id="KW-1185">Reference proteome</keyword>
<dbReference type="PANTHER" id="PTHR39420">
    <property type="match status" value="1"/>
</dbReference>
<name>A0A2T0S661_9ACTN</name>
<organism evidence="1 2">
    <name type="scientific">Pseudosporangium ferrugineum</name>
    <dbReference type="NCBI Taxonomy" id="439699"/>
    <lineage>
        <taxon>Bacteria</taxon>
        <taxon>Bacillati</taxon>
        <taxon>Actinomycetota</taxon>
        <taxon>Actinomycetes</taxon>
        <taxon>Micromonosporales</taxon>
        <taxon>Micromonosporaceae</taxon>
        <taxon>Pseudosporangium</taxon>
    </lineage>
</organism>
<dbReference type="EMBL" id="PVZG01000007">
    <property type="protein sequence ID" value="PRY28917.1"/>
    <property type="molecule type" value="Genomic_DNA"/>
</dbReference>
<comment type="caution">
    <text evidence="1">The sequence shown here is derived from an EMBL/GenBank/DDBJ whole genome shotgun (WGS) entry which is preliminary data.</text>
</comment>
<gene>
    <name evidence="1" type="ORF">CLV70_107222</name>
</gene>
<dbReference type="AlphaFoldDB" id="A0A2T0S661"/>
<dbReference type="InterPro" id="IPR018766">
    <property type="entry name" value="Zinicin_2"/>
</dbReference>
<protein>
    <submittedName>
        <fullName evidence="1">Putative hydrolase/coenzyme F420 biosynthesis associated uncharacterized protein</fullName>
    </submittedName>
</protein>
<dbReference type="SUPFAM" id="SSF55486">
    <property type="entry name" value="Metalloproteases ('zincins'), catalytic domain"/>
    <property type="match status" value="1"/>
</dbReference>
<dbReference type="InterPro" id="IPR042271">
    <property type="entry name" value="Zinicin_2_N"/>
</dbReference>